<name>Q1QVA5_CHRI1</name>
<dbReference type="Pfam" id="PF13503">
    <property type="entry name" value="DUF4123"/>
    <property type="match status" value="1"/>
</dbReference>
<organism evidence="2 3">
    <name type="scientific">Chromohalobacter israelensis (strain ATCC BAA-138 / DSM 3043 / CIP 106854 / NCIMB 13768 / 1H11)</name>
    <name type="common">Chromohalobacter salexigens</name>
    <dbReference type="NCBI Taxonomy" id="290398"/>
    <lineage>
        <taxon>Bacteria</taxon>
        <taxon>Pseudomonadati</taxon>
        <taxon>Pseudomonadota</taxon>
        <taxon>Gammaproteobacteria</taxon>
        <taxon>Oceanospirillales</taxon>
        <taxon>Halomonadaceae</taxon>
        <taxon>Chromohalobacter</taxon>
    </lineage>
</organism>
<dbReference type="Proteomes" id="UP000000239">
    <property type="component" value="Chromosome"/>
</dbReference>
<dbReference type="HOGENOM" id="CLU_080093_0_0_6"/>
<dbReference type="eggNOG" id="ENOG5030ED6">
    <property type="taxonomic scope" value="Bacteria"/>
</dbReference>
<evidence type="ECO:0000313" key="3">
    <source>
        <dbReference type="Proteomes" id="UP000000239"/>
    </source>
</evidence>
<protein>
    <recommendedName>
        <fullName evidence="1">DUF4123 domain-containing protein</fullName>
    </recommendedName>
</protein>
<keyword evidence="3" id="KW-1185">Reference proteome</keyword>
<dbReference type="AlphaFoldDB" id="Q1QVA5"/>
<dbReference type="InterPro" id="IPR025391">
    <property type="entry name" value="DUF4123"/>
</dbReference>
<dbReference type="EMBL" id="CP000285">
    <property type="protein sequence ID" value="ABE59603.1"/>
    <property type="molecule type" value="Genomic_DNA"/>
</dbReference>
<evidence type="ECO:0000313" key="2">
    <source>
        <dbReference type="EMBL" id="ABE59603.1"/>
    </source>
</evidence>
<dbReference type="RefSeq" id="WP_011507549.1">
    <property type="nucleotide sequence ID" value="NC_007963.1"/>
</dbReference>
<dbReference type="KEGG" id="csa:Csal_2253"/>
<proteinExistence type="predicted"/>
<gene>
    <name evidence="2" type="ordered locus">Csal_2253</name>
</gene>
<dbReference type="GeneID" id="95336080"/>
<evidence type="ECO:0000259" key="1">
    <source>
        <dbReference type="Pfam" id="PF13503"/>
    </source>
</evidence>
<reference evidence="2 3" key="1">
    <citation type="journal article" date="2011" name="Stand. Genomic Sci.">
        <title>Complete genome sequence of the halophilic and highly halotolerant Chromohalobacter salexigens type strain (1H11(T)).</title>
        <authorList>
            <person name="Copeland A."/>
            <person name="O'Connor K."/>
            <person name="Lucas S."/>
            <person name="Lapidus A."/>
            <person name="Berry K.W."/>
            <person name="Detter J.C."/>
            <person name="Del Rio T.G."/>
            <person name="Hammon N."/>
            <person name="Dalin E."/>
            <person name="Tice H."/>
            <person name="Pitluck S."/>
            <person name="Bruce D."/>
            <person name="Goodwin L."/>
            <person name="Han C."/>
            <person name="Tapia R."/>
            <person name="Saunders E."/>
            <person name="Schmutz J."/>
            <person name="Brettin T."/>
            <person name="Larimer F."/>
            <person name="Land M."/>
            <person name="Hauser L."/>
            <person name="Vargas C."/>
            <person name="Nieto J.J."/>
            <person name="Kyrpides N.C."/>
            <person name="Ivanova N."/>
            <person name="Goker M."/>
            <person name="Klenk H.P."/>
            <person name="Csonka L.N."/>
            <person name="Woyke T."/>
        </authorList>
    </citation>
    <scope>NUCLEOTIDE SEQUENCE [LARGE SCALE GENOMIC DNA]</scope>
    <source>
        <strain evidence="3">ATCC BAA-138 / DSM 3043 / CIP 106854 / NCIMB 13768 / 1H11</strain>
    </source>
</reference>
<sequence length="298" mass="33920">MIKAALRVQALTDFDQLQGLLAAGQISALIDPLIFDPGLGDAEDLSSCATVRNPFLDQPPLQRLRLQPVQGGASRIWKSMNVCREQSLSPDDPRSLCGWVISPHPISSISRYISRRLGQQKPSGRQALLRYYDPRVLQRLQSILDRNQLAFLLGPIHHWVFIDHAGCFRMFSSCPQSMTQSEFSLSDSQWLSIDRIGLLNKTLAIGAEVMDIRQLNDQDIANLDRLLQIAEFEGISDDNARMIFALQGLRLPLNFHHHPEMTHLFQRCREGERYQELVREWGPGIWQRIAEESKENAL</sequence>
<dbReference type="STRING" id="290398.Csal_2253"/>
<dbReference type="OrthoDB" id="8657003at2"/>
<accession>Q1QVA5</accession>
<feature type="domain" description="DUF4123" evidence="1">
    <location>
        <begin position="92"/>
        <end position="149"/>
    </location>
</feature>